<reference evidence="1 2" key="1">
    <citation type="journal article" date="2014" name="Int. J. Syst. Evol. Microbiol.">
        <title>Nocardia vulneris sp. nov., isolated from wounds of human patients in North America.</title>
        <authorList>
            <person name="Lasker B.A."/>
            <person name="Bell M."/>
            <person name="Klenk H.P."/>
            <person name="Sproer C."/>
            <person name="Schumann C."/>
            <person name="Schumann P."/>
            <person name="Brown J.M."/>
        </authorList>
    </citation>
    <scope>NUCLEOTIDE SEQUENCE [LARGE SCALE GENOMIC DNA]</scope>
    <source>
        <strain evidence="1 2">W9851</strain>
    </source>
</reference>
<dbReference type="InterPro" id="IPR045929">
    <property type="entry name" value="DUF6348"/>
</dbReference>
<accession>A0ABR4ZH30</accession>
<dbReference type="EMBL" id="JNFP01000012">
    <property type="protein sequence ID" value="KIA64713.1"/>
    <property type="molecule type" value="Genomic_DNA"/>
</dbReference>
<sequence>MQGPGGTTVILDESYAEASPEILRIGFTLDPEPDAEVIWDHVHGIGTSVEQAVERAATTWAQTVGATVIEMFMRSNEFGAHYGADDPDGLPGFHLVHGPAIGFGRIAADPLQHWLIDHPVLPALAAALTPALTLPNWNGIRLLFGGTAGEEIAEVQVNETVAVAASQALGALDWPRLGRSAYARAFLLAHPDHLVA</sequence>
<dbReference type="RefSeq" id="WP_043668936.1">
    <property type="nucleotide sequence ID" value="NZ_BDCI01000018.1"/>
</dbReference>
<protein>
    <submittedName>
        <fullName evidence="1">Uncharacterized protein</fullName>
    </submittedName>
</protein>
<gene>
    <name evidence="1" type="ORF">FG87_12630</name>
</gene>
<evidence type="ECO:0000313" key="1">
    <source>
        <dbReference type="EMBL" id="KIA64713.1"/>
    </source>
</evidence>
<evidence type="ECO:0000313" key="2">
    <source>
        <dbReference type="Proteomes" id="UP000031364"/>
    </source>
</evidence>
<dbReference type="Proteomes" id="UP000031364">
    <property type="component" value="Unassembled WGS sequence"/>
</dbReference>
<dbReference type="Pfam" id="PF19875">
    <property type="entry name" value="DUF6348"/>
    <property type="match status" value="1"/>
</dbReference>
<keyword evidence="2" id="KW-1185">Reference proteome</keyword>
<name>A0ABR4ZH30_9NOCA</name>
<organism evidence="1 2">
    <name type="scientific">Nocardia vulneris</name>
    <dbReference type="NCBI Taxonomy" id="1141657"/>
    <lineage>
        <taxon>Bacteria</taxon>
        <taxon>Bacillati</taxon>
        <taxon>Actinomycetota</taxon>
        <taxon>Actinomycetes</taxon>
        <taxon>Mycobacteriales</taxon>
        <taxon>Nocardiaceae</taxon>
        <taxon>Nocardia</taxon>
    </lineage>
</organism>
<comment type="caution">
    <text evidence="1">The sequence shown here is derived from an EMBL/GenBank/DDBJ whole genome shotgun (WGS) entry which is preliminary data.</text>
</comment>
<proteinExistence type="predicted"/>